<organism evidence="2">
    <name type="scientific">freshwater metagenome</name>
    <dbReference type="NCBI Taxonomy" id="449393"/>
    <lineage>
        <taxon>unclassified sequences</taxon>
        <taxon>metagenomes</taxon>
        <taxon>ecological metagenomes</taxon>
    </lineage>
</organism>
<feature type="region of interest" description="Disordered" evidence="1">
    <location>
        <begin position="168"/>
        <end position="202"/>
    </location>
</feature>
<protein>
    <submittedName>
        <fullName evidence="2">Unannotated protein</fullName>
    </submittedName>
</protein>
<sequence length="202" mass="20181">MNKKLVSISLGAGLVVGSAAGLIAVPAISGAQTTNTTAATAPANRPDPSVRLNETLKPLVDAGTITQAQADAVIAALKADMPARGERGHKGGAGLEVAAQALGMTADELHTALDGGQTLAQVASDKGVNVQVVVDALVASATNHINEEVTSGEITQAQADQKLAELSQRVTDRVNNPRPEGGPRGGHGPKGAPADQAAPATN</sequence>
<dbReference type="AlphaFoldDB" id="A0A6J6ITJ6"/>
<evidence type="ECO:0000313" key="2">
    <source>
        <dbReference type="EMBL" id="CAB4627941.1"/>
    </source>
</evidence>
<proteinExistence type="predicted"/>
<name>A0A6J6ITJ6_9ZZZZ</name>
<evidence type="ECO:0000256" key="1">
    <source>
        <dbReference type="SAM" id="MobiDB-lite"/>
    </source>
</evidence>
<accession>A0A6J6ITJ6</accession>
<dbReference type="EMBL" id="CAEZVK010000041">
    <property type="protein sequence ID" value="CAB4627941.1"/>
    <property type="molecule type" value="Genomic_DNA"/>
</dbReference>
<reference evidence="2" key="1">
    <citation type="submission" date="2020-05" db="EMBL/GenBank/DDBJ databases">
        <authorList>
            <person name="Chiriac C."/>
            <person name="Salcher M."/>
            <person name="Ghai R."/>
            <person name="Kavagutti S V."/>
        </authorList>
    </citation>
    <scope>NUCLEOTIDE SEQUENCE</scope>
</reference>
<gene>
    <name evidence="2" type="ORF">UFOPK2000_00525</name>
</gene>